<protein>
    <submittedName>
        <fullName evidence="2">CYIR protein</fullName>
    </submittedName>
</protein>
<feature type="transmembrane region" description="Helical" evidence="1">
    <location>
        <begin position="178"/>
        <end position="196"/>
    </location>
</feature>
<evidence type="ECO:0000256" key="1">
    <source>
        <dbReference type="SAM" id="Phobius"/>
    </source>
</evidence>
<keyword evidence="1" id="KW-0472">Membrane</keyword>
<gene>
    <name evidence="2" type="ORF">PCYB_003950</name>
</gene>
<keyword evidence="1" id="KW-1133">Transmembrane helix</keyword>
<dbReference type="GeneID" id="14696188"/>
<dbReference type="OrthoDB" id="381296at2759"/>
<dbReference type="RefSeq" id="XP_004227864.1">
    <property type="nucleotide sequence ID" value="XM_004227816.1"/>
</dbReference>
<evidence type="ECO:0000313" key="3">
    <source>
        <dbReference type="Proteomes" id="UP000006319"/>
    </source>
</evidence>
<dbReference type="Proteomes" id="UP000006319">
    <property type="component" value="Unassembled WGS sequence"/>
</dbReference>
<reference evidence="2 3" key="1">
    <citation type="journal article" date="2012" name="Nat. Genet.">
        <title>Plasmodium cynomolgi genome sequences provide insight into Plasmodium vivax and the monkey malaria clade.</title>
        <authorList>
            <person name="Tachibana S."/>
            <person name="Sullivan S.A."/>
            <person name="Kawai S."/>
            <person name="Nakamura S."/>
            <person name="Kim H.R."/>
            <person name="Goto N."/>
            <person name="Arisue N."/>
            <person name="Palacpac N.M.Q."/>
            <person name="Honma H."/>
            <person name="Yagi M."/>
            <person name="Tougan T."/>
            <person name="Katakai Y."/>
            <person name="Kaneko O."/>
            <person name="Mita T."/>
            <person name="Kita K."/>
            <person name="Yasutomi Y."/>
            <person name="Sutton P.L."/>
            <person name="Shakhbatyan R."/>
            <person name="Horii T."/>
            <person name="Yasunaga T."/>
            <person name="Barnwell J.W."/>
            <person name="Escalante A.A."/>
            <person name="Carlton J.M."/>
            <person name="Tanabe K."/>
        </authorList>
    </citation>
    <scope>NUCLEOTIDE SEQUENCE [LARGE SCALE GENOMIC DNA]</scope>
    <source>
        <strain evidence="2 3">B</strain>
    </source>
</reference>
<keyword evidence="1" id="KW-0812">Transmembrane</keyword>
<feature type="transmembrane region" description="Helical" evidence="1">
    <location>
        <begin position="122"/>
        <end position="146"/>
    </location>
</feature>
<dbReference type="PhylomeDB" id="K6UF82"/>
<dbReference type="InterPro" id="IPR022139">
    <property type="entry name" value="Fam-L/Fam-M-like_plasmodium"/>
</dbReference>
<sequence>MKYNTCITCEVRNDRILTNDELEIETGQSVLKENLSVFGQKNILNNIKGCSEFYEKINKNKSDSMCSYRKKLKYEYNNEKGLKRLDSHSEKKLFDEMDNIDKISQHMNSKNGNLKKTIWKGYGLSFIVFLLVILFGVAIPMVTVFAEKGSKNRAVPSGNFIEACDICGGMDNIFHSSYIIMYIPLIMAFFSSILYINY</sequence>
<dbReference type="EMBL" id="DF157494">
    <property type="protein sequence ID" value="GAB69646.1"/>
    <property type="molecule type" value="Genomic_DNA"/>
</dbReference>
<dbReference type="Pfam" id="PF12420">
    <property type="entry name" value="DUF3671"/>
    <property type="match status" value="1"/>
</dbReference>
<evidence type="ECO:0000313" key="2">
    <source>
        <dbReference type="EMBL" id="GAB69646.1"/>
    </source>
</evidence>
<dbReference type="VEuPathDB" id="PlasmoDB:PCYB_003950"/>
<name>K6UF82_PLACD</name>
<dbReference type="AlphaFoldDB" id="K6UF82"/>
<accession>K6UF82</accession>
<proteinExistence type="predicted"/>
<dbReference type="KEGG" id="pcy:PCYB_003950"/>
<keyword evidence="3" id="KW-1185">Reference proteome</keyword>
<dbReference type="OMA" id="IMYIPLI"/>
<organism evidence="2 3">
    <name type="scientific">Plasmodium cynomolgi (strain B)</name>
    <dbReference type="NCBI Taxonomy" id="1120755"/>
    <lineage>
        <taxon>Eukaryota</taxon>
        <taxon>Sar</taxon>
        <taxon>Alveolata</taxon>
        <taxon>Apicomplexa</taxon>
        <taxon>Aconoidasida</taxon>
        <taxon>Haemosporida</taxon>
        <taxon>Plasmodiidae</taxon>
        <taxon>Plasmodium</taxon>
        <taxon>Plasmodium (Plasmodium)</taxon>
    </lineage>
</organism>